<dbReference type="InterPro" id="IPR033060">
    <property type="entry name" value="INTS7"/>
</dbReference>
<dbReference type="Pfam" id="PF24437">
    <property type="entry name" value="INTS7_HB"/>
    <property type="match status" value="1"/>
</dbReference>
<dbReference type="InterPro" id="IPR056517">
    <property type="entry name" value="INTS7_HB"/>
</dbReference>
<dbReference type="Proteomes" id="UP000694888">
    <property type="component" value="Unplaced"/>
</dbReference>
<comment type="subcellular location">
    <subcellularLocation>
        <location evidence="2">Cytoplasm</location>
    </subcellularLocation>
    <subcellularLocation>
        <location evidence="1">Nucleus</location>
    </subcellularLocation>
</comment>
<dbReference type="InterPro" id="IPR054519">
    <property type="entry name" value="INTS7_C"/>
</dbReference>
<evidence type="ECO:0000259" key="7">
    <source>
        <dbReference type="Pfam" id="PF22965"/>
    </source>
</evidence>
<dbReference type="PANTHER" id="PTHR13322:SF2">
    <property type="entry name" value="INTEGRATOR COMPLEX SUBUNIT 7"/>
    <property type="match status" value="1"/>
</dbReference>
<dbReference type="Pfam" id="PF24436">
    <property type="entry name" value="INTS7_N"/>
    <property type="match status" value="1"/>
</dbReference>
<evidence type="ECO:0000256" key="3">
    <source>
        <dbReference type="ARBA" id="ARBA00008565"/>
    </source>
</evidence>
<accession>A0ABM0KAJ6</accession>
<organism evidence="10 11">
    <name type="scientific">Aplysia californica</name>
    <name type="common">California sea hare</name>
    <dbReference type="NCBI Taxonomy" id="6500"/>
    <lineage>
        <taxon>Eukaryota</taxon>
        <taxon>Metazoa</taxon>
        <taxon>Spiralia</taxon>
        <taxon>Lophotrochozoa</taxon>
        <taxon>Mollusca</taxon>
        <taxon>Gastropoda</taxon>
        <taxon>Heterobranchia</taxon>
        <taxon>Euthyneura</taxon>
        <taxon>Tectipleura</taxon>
        <taxon>Aplysiida</taxon>
        <taxon>Aplysioidea</taxon>
        <taxon>Aplysiidae</taxon>
        <taxon>Aplysia</taxon>
    </lineage>
</organism>
<dbReference type="InterPro" id="IPR056516">
    <property type="entry name" value="INTS7_N"/>
</dbReference>
<dbReference type="SUPFAM" id="SSF48371">
    <property type="entry name" value="ARM repeat"/>
    <property type="match status" value="1"/>
</dbReference>
<comment type="similarity">
    <text evidence="3">Belongs to the Integrator subunit 7 family.</text>
</comment>
<evidence type="ECO:0000259" key="8">
    <source>
        <dbReference type="Pfam" id="PF24436"/>
    </source>
</evidence>
<name>A0ABM0KAJ6_APLCA</name>
<dbReference type="RefSeq" id="XP_005112906.2">
    <property type="nucleotide sequence ID" value="XM_005112849.3"/>
</dbReference>
<protein>
    <recommendedName>
        <fullName evidence="4">Integrator complex subunit 7</fullName>
    </recommendedName>
</protein>
<evidence type="ECO:0000256" key="2">
    <source>
        <dbReference type="ARBA" id="ARBA00004496"/>
    </source>
</evidence>
<keyword evidence="5" id="KW-0963">Cytoplasm</keyword>
<feature type="domain" description="Integrator complex subunit 7 helical bundle" evidence="9">
    <location>
        <begin position="528"/>
        <end position="706"/>
    </location>
</feature>
<dbReference type="InterPro" id="IPR016024">
    <property type="entry name" value="ARM-type_fold"/>
</dbReference>
<keyword evidence="10" id="KW-1185">Reference proteome</keyword>
<evidence type="ECO:0000313" key="11">
    <source>
        <dbReference type="RefSeq" id="XP_005112906.2"/>
    </source>
</evidence>
<feature type="non-terminal residue" evidence="11">
    <location>
        <position position="943"/>
    </location>
</feature>
<evidence type="ECO:0000313" key="10">
    <source>
        <dbReference type="Proteomes" id="UP000694888"/>
    </source>
</evidence>
<evidence type="ECO:0000256" key="6">
    <source>
        <dbReference type="ARBA" id="ARBA00023242"/>
    </source>
</evidence>
<dbReference type="Pfam" id="PF22965">
    <property type="entry name" value="INTS7_C"/>
    <property type="match status" value="1"/>
</dbReference>
<feature type="domain" description="Integrator complex subunit 7 N-terminal" evidence="8">
    <location>
        <begin position="25"/>
        <end position="525"/>
    </location>
</feature>
<evidence type="ECO:0000256" key="5">
    <source>
        <dbReference type="ARBA" id="ARBA00022490"/>
    </source>
</evidence>
<feature type="domain" description="Integrator complex subunit 7 C-terminal" evidence="7">
    <location>
        <begin position="804"/>
        <end position="919"/>
    </location>
</feature>
<dbReference type="GeneID" id="101847308"/>
<reference evidence="11" key="1">
    <citation type="submission" date="2025-08" db="UniProtKB">
        <authorList>
            <consortium name="RefSeq"/>
        </authorList>
    </citation>
    <scope>IDENTIFICATION</scope>
</reference>
<sequence length="943" mass="103426">MAAPMSGKPLTSLSFEQEQDANSALTELDKALRSGQIGIQCEAVVKFPRLFEKYPFPILINSAMLKIADVFRGGNNFIRQCILRVAQQSEKHLDKIFTVEQFTRRIFGVIHSNDPVARAITLRTLGTVASIIAEKKSVHHSIILCLDSHNAVEVEAAIFAAEKFSEKSKMFAASVCSKIGAMIAGLATPTERKVKLIPILQHMHHDTDTANKVMELCERVLSNYPAQQFVVLTLHTMTRLTTHSLLSLQDHVARLLTYLTSDPRSRVKAVCLDDLRMLALRAAYLWNVQNLEDVAKFALSSSSIALKVKAVRVLNAVCGNVAMTLLPLSTDTVLLEVCGELCYHGHTLLATQTVHLLTHLAKFKCLPTDLTFEAVGAIQTHVVLLTNETGRENLAHLKVILHCAVTICQGRRDVSGKIVDILTGLLAVAEEERQLHLCECLAAIGAQCPAALETVSPSILASLTAAISDSSRQISQVQVHMCTLLFQAGCQRPMSGPIHGQVMACISRANDWAAYKVARQAMRYCQYQVAYDILHSLSLKVVTEHAHFWLLGLHHACAAENRLWQARGEHSELLSCIGESLELFVKSHVALKAASSPTTPLDFASAYINLRMRALQAHHTVLLACTSFRAKPPPAIAMALATNSGQEGTRWAQVVQQLEKCLREYKDASSLASSLYRSAFDADADSLLNINVIQQGCDCMKSVISTIISTIHLGQSNLGERQFLSARKDPSTATSVSSSGLHSTMSVMRDISAAMDKLLPDNCSTANVSYKLMDILSWSVSSFVRASPSYPRYFFQTLQTTVVKLAVSPQQSPSQEPVSLRADTHLSLRVEGVVQRGERPALFRQVSSVSISVATNLVSRSTAVNPNVKNTEVTSVQLSQTVQPHNDYFTTSFVLPFPVLGIHMAKVEASVVDENGVTWNTGPKTSVMVKSYDDNLQRQQQQQ</sequence>
<evidence type="ECO:0000256" key="4">
    <source>
        <dbReference type="ARBA" id="ARBA00015336"/>
    </source>
</evidence>
<gene>
    <name evidence="11" type="primary">LOC101847308</name>
</gene>
<dbReference type="PANTHER" id="PTHR13322">
    <property type="entry name" value="C1ORF73 PROTEIN"/>
    <property type="match status" value="1"/>
</dbReference>
<proteinExistence type="inferred from homology"/>
<evidence type="ECO:0000256" key="1">
    <source>
        <dbReference type="ARBA" id="ARBA00004123"/>
    </source>
</evidence>
<keyword evidence="6" id="KW-0539">Nucleus</keyword>
<evidence type="ECO:0000259" key="9">
    <source>
        <dbReference type="Pfam" id="PF24437"/>
    </source>
</evidence>